<organism evidence="1">
    <name type="scientific">marine sediment metagenome</name>
    <dbReference type="NCBI Taxonomy" id="412755"/>
    <lineage>
        <taxon>unclassified sequences</taxon>
        <taxon>metagenomes</taxon>
        <taxon>ecological metagenomes</taxon>
    </lineage>
</organism>
<proteinExistence type="predicted"/>
<sequence length="82" mass="9749">MIYYAVIDNKPIFRKTITIFSDKHTINTSKEVKELSNYSRLMTYLYCQIDKIKDNNQSKWVIIDKTGVVKKYNSLIRLVNIE</sequence>
<protein>
    <submittedName>
        <fullName evidence="1">Uncharacterized protein</fullName>
    </submittedName>
</protein>
<accession>A0A0F9V7G8</accession>
<dbReference type="AlphaFoldDB" id="A0A0F9V7G8"/>
<gene>
    <name evidence="1" type="ORF">LCGC14_0175360</name>
</gene>
<comment type="caution">
    <text evidence="1">The sequence shown here is derived from an EMBL/GenBank/DDBJ whole genome shotgun (WGS) entry which is preliminary data.</text>
</comment>
<name>A0A0F9V7G8_9ZZZZ</name>
<dbReference type="EMBL" id="LAZR01000069">
    <property type="protein sequence ID" value="KKN95667.1"/>
    <property type="molecule type" value="Genomic_DNA"/>
</dbReference>
<reference evidence="1" key="1">
    <citation type="journal article" date="2015" name="Nature">
        <title>Complex archaea that bridge the gap between prokaryotes and eukaryotes.</title>
        <authorList>
            <person name="Spang A."/>
            <person name="Saw J.H."/>
            <person name="Jorgensen S.L."/>
            <person name="Zaremba-Niedzwiedzka K."/>
            <person name="Martijn J."/>
            <person name="Lind A.E."/>
            <person name="van Eijk R."/>
            <person name="Schleper C."/>
            <person name="Guy L."/>
            <person name="Ettema T.J."/>
        </authorList>
    </citation>
    <scope>NUCLEOTIDE SEQUENCE</scope>
</reference>
<evidence type="ECO:0000313" key="1">
    <source>
        <dbReference type="EMBL" id="KKN95667.1"/>
    </source>
</evidence>